<gene>
    <name evidence="3" type="ORF">Prum_074950</name>
</gene>
<reference evidence="3 4" key="1">
    <citation type="submission" date="2020-03" db="EMBL/GenBank/DDBJ databases">
        <title>Whole genome shotgun sequence of Phytohabitans rumicis NBRC 108638.</title>
        <authorList>
            <person name="Komaki H."/>
            <person name="Tamura T."/>
        </authorList>
    </citation>
    <scope>NUCLEOTIDE SEQUENCE [LARGE SCALE GENOMIC DNA]</scope>
    <source>
        <strain evidence="3 4">NBRC 108638</strain>
    </source>
</reference>
<evidence type="ECO:0000256" key="1">
    <source>
        <dbReference type="SAM" id="MobiDB-lite"/>
    </source>
</evidence>
<feature type="region of interest" description="Disordered" evidence="1">
    <location>
        <begin position="28"/>
        <end position="87"/>
    </location>
</feature>
<keyword evidence="2" id="KW-0732">Signal</keyword>
<evidence type="ECO:0000313" key="3">
    <source>
        <dbReference type="EMBL" id="GFJ93853.1"/>
    </source>
</evidence>
<dbReference type="AlphaFoldDB" id="A0A6V8L9E3"/>
<comment type="caution">
    <text evidence="3">The sequence shown here is derived from an EMBL/GenBank/DDBJ whole genome shotgun (WGS) entry which is preliminary data.</text>
</comment>
<feature type="compositionally biased region" description="Low complexity" evidence="1">
    <location>
        <begin position="61"/>
        <end position="79"/>
    </location>
</feature>
<evidence type="ECO:0000256" key="2">
    <source>
        <dbReference type="SAM" id="SignalP"/>
    </source>
</evidence>
<evidence type="ECO:0008006" key="5">
    <source>
        <dbReference type="Google" id="ProtNLM"/>
    </source>
</evidence>
<reference evidence="3 4" key="2">
    <citation type="submission" date="2020-03" db="EMBL/GenBank/DDBJ databases">
        <authorList>
            <person name="Ichikawa N."/>
            <person name="Kimura A."/>
            <person name="Kitahashi Y."/>
            <person name="Uohara A."/>
        </authorList>
    </citation>
    <scope>NUCLEOTIDE SEQUENCE [LARGE SCALE GENOMIC DNA]</scope>
    <source>
        <strain evidence="3 4">NBRC 108638</strain>
    </source>
</reference>
<feature type="signal peptide" evidence="2">
    <location>
        <begin position="1"/>
        <end position="25"/>
    </location>
</feature>
<dbReference type="EMBL" id="BLPG01000001">
    <property type="protein sequence ID" value="GFJ93853.1"/>
    <property type="molecule type" value="Genomic_DNA"/>
</dbReference>
<proteinExistence type="predicted"/>
<accession>A0A6V8L9E3</accession>
<dbReference type="Proteomes" id="UP000482960">
    <property type="component" value="Unassembled WGS sequence"/>
</dbReference>
<evidence type="ECO:0000313" key="4">
    <source>
        <dbReference type="Proteomes" id="UP000482960"/>
    </source>
</evidence>
<feature type="chain" id="PRO_5028805573" description="Lipoprotein" evidence="2">
    <location>
        <begin position="26"/>
        <end position="171"/>
    </location>
</feature>
<protein>
    <recommendedName>
        <fullName evidence="5">Lipoprotein</fullName>
    </recommendedName>
</protein>
<organism evidence="3 4">
    <name type="scientific">Phytohabitans rumicis</name>
    <dbReference type="NCBI Taxonomy" id="1076125"/>
    <lineage>
        <taxon>Bacteria</taxon>
        <taxon>Bacillati</taxon>
        <taxon>Actinomycetota</taxon>
        <taxon>Actinomycetes</taxon>
        <taxon>Micromonosporales</taxon>
        <taxon>Micromonosporaceae</taxon>
    </lineage>
</organism>
<feature type="compositionally biased region" description="Polar residues" evidence="1">
    <location>
        <begin position="39"/>
        <end position="53"/>
    </location>
</feature>
<keyword evidence="4" id="KW-1185">Reference proteome</keyword>
<name>A0A6V8L9E3_9ACTN</name>
<sequence length="171" mass="17649">MKRPSIRHLAAVGALALIAIAPAAACGSEPVSPLPIQPGTATPSQTASPSAVESTPPANAPPSAQNPPAVQRSKTSTPRPTGPTPSCMGAIRYDVDLQNTELALLKSMCFATGAVLRLQGIGPGLVTVEPASLVSQSYEAGVVDIRFVRRGTVTVNIPQDEQTYTVTVVIR</sequence>